<evidence type="ECO:0000313" key="6">
    <source>
        <dbReference type="Proteomes" id="UP000490386"/>
    </source>
</evidence>
<dbReference type="Gene3D" id="1.10.10.60">
    <property type="entry name" value="Homeodomain-like"/>
    <property type="match status" value="2"/>
</dbReference>
<dbReference type="InterPro" id="IPR041669">
    <property type="entry name" value="TetR_C_15"/>
</dbReference>
<dbReference type="InterPro" id="IPR023772">
    <property type="entry name" value="DNA-bd_HTH_TetR-type_CS"/>
</dbReference>
<accession>A0A7J5B5T0</accession>
<name>A0A7J5B5T0_9MICO</name>
<dbReference type="Gene3D" id="1.10.357.10">
    <property type="entry name" value="Tetracycline Repressor, domain 2"/>
    <property type="match status" value="2"/>
</dbReference>
<sequence>MRTPERRRPRSLPAPDLERSNTPSMTTPPTWPHTPTIRPKDRKQRIESAATQAFALRGYHQVSMSDVAASVGISAPALYRHFANKYDLFKHTAFGIVDAVEGATDEVTDTTVAAGAPATERASALIHATLDSLIKCRGTGEIIRWESRYLEPADRASVDQRLAKVYGRFSAVLKELRPELSDEDRALQSRAAFAVLASVSMHRTSISAATADYLRAASQRALDADLPETEAYVAPAATGIPSTAKREQIVAHSIELFFARGYNLVSIEEIGGAVGITASGVYRHFESKSGILAAACSRAAEYLGQVTRDVFAAVDSNEAALDGLIDAYVEAQLAHHKLLQVYIAESTNLSDEERERLLALQRDHIEEWAGLLRAVKPQFSASEARCIAHAGFHVVDSLGRVLAWQDTPSNRARVAHMLRAVLGV</sequence>
<dbReference type="PROSITE" id="PS50977">
    <property type="entry name" value="HTH_TETR_2"/>
    <property type="match status" value="2"/>
</dbReference>
<dbReference type="PANTHER" id="PTHR30055:SF237">
    <property type="entry name" value="TRANSCRIPTIONAL REPRESSOR MCE3R"/>
    <property type="match status" value="1"/>
</dbReference>
<dbReference type="OrthoDB" id="4456617at2"/>
<keyword evidence="6" id="KW-1185">Reference proteome</keyword>
<feature type="region of interest" description="Disordered" evidence="3">
    <location>
        <begin position="1"/>
        <end position="42"/>
    </location>
</feature>
<dbReference type="InterPro" id="IPR009057">
    <property type="entry name" value="Homeodomain-like_sf"/>
</dbReference>
<dbReference type="SUPFAM" id="SSF46689">
    <property type="entry name" value="Homeodomain-like"/>
    <property type="match status" value="2"/>
</dbReference>
<evidence type="ECO:0000256" key="1">
    <source>
        <dbReference type="ARBA" id="ARBA00023125"/>
    </source>
</evidence>
<dbReference type="AlphaFoldDB" id="A0A7J5B5T0"/>
<dbReference type="PRINTS" id="PR00455">
    <property type="entry name" value="HTHTETR"/>
</dbReference>
<gene>
    <name evidence="5" type="ORF">F8O03_04130</name>
</gene>
<evidence type="ECO:0000259" key="4">
    <source>
        <dbReference type="PROSITE" id="PS50977"/>
    </source>
</evidence>
<dbReference type="PANTHER" id="PTHR30055">
    <property type="entry name" value="HTH-TYPE TRANSCRIPTIONAL REGULATOR RUTR"/>
    <property type="match status" value="1"/>
</dbReference>
<dbReference type="InterPro" id="IPR050109">
    <property type="entry name" value="HTH-type_TetR-like_transc_reg"/>
</dbReference>
<evidence type="ECO:0000256" key="3">
    <source>
        <dbReference type="SAM" id="MobiDB-lite"/>
    </source>
</evidence>
<evidence type="ECO:0000256" key="2">
    <source>
        <dbReference type="PROSITE-ProRule" id="PRU00335"/>
    </source>
</evidence>
<dbReference type="EMBL" id="WBJX01000001">
    <property type="protein sequence ID" value="KAB1639528.1"/>
    <property type="molecule type" value="Genomic_DNA"/>
</dbReference>
<feature type="domain" description="HTH tetR-type" evidence="4">
    <location>
        <begin position="40"/>
        <end position="100"/>
    </location>
</feature>
<dbReference type="Pfam" id="PF17918">
    <property type="entry name" value="TetR_C_15"/>
    <property type="match status" value="1"/>
</dbReference>
<dbReference type="GO" id="GO:0003700">
    <property type="term" value="F:DNA-binding transcription factor activity"/>
    <property type="evidence" value="ECO:0007669"/>
    <property type="project" value="TreeGrafter"/>
</dbReference>
<evidence type="ECO:0000313" key="5">
    <source>
        <dbReference type="EMBL" id="KAB1639528.1"/>
    </source>
</evidence>
<dbReference type="InterPro" id="IPR001647">
    <property type="entry name" value="HTH_TetR"/>
</dbReference>
<protein>
    <submittedName>
        <fullName evidence="5">TetR/AcrR family transcriptional regulator</fullName>
    </submittedName>
</protein>
<dbReference type="Proteomes" id="UP000490386">
    <property type="component" value="Unassembled WGS sequence"/>
</dbReference>
<proteinExistence type="predicted"/>
<comment type="caution">
    <text evidence="5">The sequence shown here is derived from an EMBL/GenBank/DDBJ whole genome shotgun (WGS) entry which is preliminary data.</text>
</comment>
<dbReference type="GO" id="GO:0000976">
    <property type="term" value="F:transcription cis-regulatory region binding"/>
    <property type="evidence" value="ECO:0007669"/>
    <property type="project" value="TreeGrafter"/>
</dbReference>
<organism evidence="5 6">
    <name type="scientific">Pseudoclavibacter terrae</name>
    <dbReference type="NCBI Taxonomy" id="1530195"/>
    <lineage>
        <taxon>Bacteria</taxon>
        <taxon>Bacillati</taxon>
        <taxon>Actinomycetota</taxon>
        <taxon>Actinomycetes</taxon>
        <taxon>Micrococcales</taxon>
        <taxon>Microbacteriaceae</taxon>
        <taxon>Pseudoclavibacter</taxon>
    </lineage>
</organism>
<feature type="compositionally biased region" description="Low complexity" evidence="3">
    <location>
        <begin position="22"/>
        <end position="37"/>
    </location>
</feature>
<reference evidence="5 6" key="1">
    <citation type="submission" date="2019-09" db="EMBL/GenBank/DDBJ databases">
        <title>Phylogeny of genus Pseudoclavibacter and closely related genus.</title>
        <authorList>
            <person name="Li Y."/>
        </authorList>
    </citation>
    <scope>NUCLEOTIDE SEQUENCE [LARGE SCALE GENOMIC DNA]</scope>
    <source>
        <strain evidence="5 6">THG-MD12</strain>
    </source>
</reference>
<feature type="domain" description="HTH tetR-type" evidence="4">
    <location>
        <begin position="243"/>
        <end position="303"/>
    </location>
</feature>
<feature type="DNA-binding region" description="H-T-H motif" evidence="2">
    <location>
        <begin position="266"/>
        <end position="285"/>
    </location>
</feature>
<keyword evidence="1 2" id="KW-0238">DNA-binding</keyword>
<feature type="DNA-binding region" description="H-T-H motif" evidence="2">
    <location>
        <begin position="63"/>
        <end position="82"/>
    </location>
</feature>
<dbReference type="Pfam" id="PF00440">
    <property type="entry name" value="TetR_N"/>
    <property type="match status" value="2"/>
</dbReference>
<dbReference type="PROSITE" id="PS01081">
    <property type="entry name" value="HTH_TETR_1"/>
    <property type="match status" value="1"/>
</dbReference>